<feature type="domain" description="PiggyBac transposable element-derived protein" evidence="1">
    <location>
        <begin position="1"/>
        <end position="159"/>
    </location>
</feature>
<name>A0A6L2Q7Y8_COPFO</name>
<dbReference type="Proteomes" id="UP000502823">
    <property type="component" value="Unassembled WGS sequence"/>
</dbReference>
<sequence>MEVYLGKDRQRATTDMTVTHATVKQLTRKVKGHGHKLYMDNYFSSLDLYNDLTKHKINCCGTVRPNHKGMPDDFRSKILRLKWGDVRARTNGDLTAVVWKDKCDIHLLTNRHVSPAEGNFCDESGNALKPVIVGDYNRYVSYIDKSDRMANSYSISCCRPSTLATRIGCLEESSCQHWPTTTEKTMDCVVCHAHTKKRRQIQMKCEACNVGLCISGCFKDYHTKAQL</sequence>
<keyword evidence="3" id="KW-1185">Reference proteome</keyword>
<evidence type="ECO:0000313" key="2">
    <source>
        <dbReference type="EMBL" id="GFG37907.1"/>
    </source>
</evidence>
<dbReference type="PANTHER" id="PTHR46599:SF3">
    <property type="entry name" value="PIGGYBAC TRANSPOSABLE ELEMENT-DERIVED PROTEIN 4"/>
    <property type="match status" value="1"/>
</dbReference>
<dbReference type="EMBL" id="BLKM01000729">
    <property type="protein sequence ID" value="GFG37907.1"/>
    <property type="molecule type" value="Genomic_DNA"/>
</dbReference>
<dbReference type="AlphaFoldDB" id="A0A6L2Q7Y8"/>
<dbReference type="InParanoid" id="A0A6L2Q7Y8"/>
<dbReference type="InterPro" id="IPR029526">
    <property type="entry name" value="PGBD"/>
</dbReference>
<gene>
    <name evidence="2" type="ORF">Cfor_07397</name>
</gene>
<dbReference type="OrthoDB" id="75807at2759"/>
<proteinExistence type="predicted"/>
<accession>A0A6L2Q7Y8</accession>
<dbReference type="FunCoup" id="A0A6L2Q7Y8">
    <property type="interactions" value="47"/>
</dbReference>
<reference evidence="3" key="1">
    <citation type="submission" date="2020-01" db="EMBL/GenBank/DDBJ databases">
        <title>Draft genome sequence of the Termite Coptotermes fromosanus.</title>
        <authorList>
            <person name="Itakura S."/>
            <person name="Yosikawa Y."/>
            <person name="Umezawa K."/>
        </authorList>
    </citation>
    <scope>NUCLEOTIDE SEQUENCE [LARGE SCALE GENOMIC DNA]</scope>
</reference>
<organism evidence="2 3">
    <name type="scientific">Coptotermes formosanus</name>
    <name type="common">Formosan subterranean termite</name>
    <dbReference type="NCBI Taxonomy" id="36987"/>
    <lineage>
        <taxon>Eukaryota</taxon>
        <taxon>Metazoa</taxon>
        <taxon>Ecdysozoa</taxon>
        <taxon>Arthropoda</taxon>
        <taxon>Hexapoda</taxon>
        <taxon>Insecta</taxon>
        <taxon>Pterygota</taxon>
        <taxon>Neoptera</taxon>
        <taxon>Polyneoptera</taxon>
        <taxon>Dictyoptera</taxon>
        <taxon>Blattodea</taxon>
        <taxon>Blattoidea</taxon>
        <taxon>Termitoidae</taxon>
        <taxon>Rhinotermitidae</taxon>
        <taxon>Coptotermes</taxon>
    </lineage>
</organism>
<dbReference type="Pfam" id="PF13843">
    <property type="entry name" value="DDE_Tnp_1_7"/>
    <property type="match status" value="1"/>
</dbReference>
<comment type="caution">
    <text evidence="2">The sequence shown here is derived from an EMBL/GenBank/DDBJ whole genome shotgun (WGS) entry which is preliminary data.</text>
</comment>
<dbReference type="PANTHER" id="PTHR46599">
    <property type="entry name" value="PIGGYBAC TRANSPOSABLE ELEMENT-DERIVED PROTEIN 4"/>
    <property type="match status" value="1"/>
</dbReference>
<evidence type="ECO:0000259" key="1">
    <source>
        <dbReference type="Pfam" id="PF13843"/>
    </source>
</evidence>
<evidence type="ECO:0000313" key="3">
    <source>
        <dbReference type="Proteomes" id="UP000502823"/>
    </source>
</evidence>
<protein>
    <recommendedName>
        <fullName evidence="1">PiggyBac transposable element-derived protein domain-containing protein</fullName>
    </recommendedName>
</protein>